<evidence type="ECO:0000256" key="1">
    <source>
        <dbReference type="SAM" id="MobiDB-lite"/>
    </source>
</evidence>
<keyword evidence="4" id="KW-1185">Reference proteome</keyword>
<proteinExistence type="predicted"/>
<dbReference type="OrthoDB" id="3063559at2759"/>
<dbReference type="Pfam" id="PF20415">
    <property type="entry name" value="DUF6699"/>
    <property type="match status" value="1"/>
</dbReference>
<gene>
    <name evidence="3" type="ORF">D9615_006864</name>
</gene>
<name>A0A8H5M2X2_9AGAR</name>
<evidence type="ECO:0000259" key="2">
    <source>
        <dbReference type="Pfam" id="PF20415"/>
    </source>
</evidence>
<feature type="domain" description="DUF6699" evidence="2">
    <location>
        <begin position="149"/>
        <end position="217"/>
    </location>
</feature>
<feature type="region of interest" description="Disordered" evidence="1">
    <location>
        <begin position="143"/>
        <end position="174"/>
    </location>
</feature>
<dbReference type="EMBL" id="JAACJP010000018">
    <property type="protein sequence ID" value="KAF5378832.1"/>
    <property type="molecule type" value="Genomic_DNA"/>
</dbReference>
<feature type="region of interest" description="Disordered" evidence="1">
    <location>
        <begin position="71"/>
        <end position="93"/>
    </location>
</feature>
<evidence type="ECO:0000313" key="3">
    <source>
        <dbReference type="EMBL" id="KAF5378832.1"/>
    </source>
</evidence>
<comment type="caution">
    <text evidence="3">The sequence shown here is derived from an EMBL/GenBank/DDBJ whole genome shotgun (WGS) entry which is preliminary data.</text>
</comment>
<reference evidence="3 4" key="1">
    <citation type="journal article" date="2020" name="ISME J.">
        <title>Uncovering the hidden diversity of litter-decomposition mechanisms in mushroom-forming fungi.</title>
        <authorList>
            <person name="Floudas D."/>
            <person name="Bentzer J."/>
            <person name="Ahren D."/>
            <person name="Johansson T."/>
            <person name="Persson P."/>
            <person name="Tunlid A."/>
        </authorList>
    </citation>
    <scope>NUCLEOTIDE SEQUENCE [LARGE SCALE GENOMIC DNA]</scope>
    <source>
        <strain evidence="3 4">CBS 661.87</strain>
    </source>
</reference>
<dbReference type="AlphaFoldDB" id="A0A8H5M2X2"/>
<evidence type="ECO:0000313" key="4">
    <source>
        <dbReference type="Proteomes" id="UP000565441"/>
    </source>
</evidence>
<protein>
    <recommendedName>
        <fullName evidence="2">DUF6699 domain-containing protein</fullName>
    </recommendedName>
</protein>
<sequence length="272" mass="29112">MAGYTLSCASGSLAVPGCSTGYLQSSQQGRLVANADQAWWWWWWWSAPATGPPPAHTRPLYSSIPLPPDEPSCEDPEYLTNSSKGRSDDDSAALTPSMSAAALDVANDLALVSFASKHHASPASPDRHSHPHPIRLHPVLENACQSSSSPSLSSPPPTPTDWARDRDAPATTPSVGYLTLKISSSDQTVRVRPSSPISPHIVTVGDVFDAIEEAMKTADNACRGRSQPKGGHSPTCIGERISAILNSLRLRWRTSDGSVAGPHPWQLVVGWR</sequence>
<dbReference type="InterPro" id="IPR046522">
    <property type="entry name" value="DUF6699"/>
</dbReference>
<organism evidence="3 4">
    <name type="scientific">Tricholomella constricta</name>
    <dbReference type="NCBI Taxonomy" id="117010"/>
    <lineage>
        <taxon>Eukaryota</taxon>
        <taxon>Fungi</taxon>
        <taxon>Dikarya</taxon>
        <taxon>Basidiomycota</taxon>
        <taxon>Agaricomycotina</taxon>
        <taxon>Agaricomycetes</taxon>
        <taxon>Agaricomycetidae</taxon>
        <taxon>Agaricales</taxon>
        <taxon>Tricholomatineae</taxon>
        <taxon>Lyophyllaceae</taxon>
        <taxon>Tricholomella</taxon>
    </lineage>
</organism>
<accession>A0A8H5M2X2</accession>
<dbReference type="Proteomes" id="UP000565441">
    <property type="component" value="Unassembled WGS sequence"/>
</dbReference>